<feature type="transmembrane region" description="Helical" evidence="6">
    <location>
        <begin position="115"/>
        <end position="140"/>
    </location>
</feature>
<dbReference type="SMART" id="SM00449">
    <property type="entry name" value="SPRY"/>
    <property type="match status" value="1"/>
</dbReference>
<organism evidence="8 9">
    <name type="scientific">Saitoella complicata (strain BCRC 22490 / CBS 7301 / JCM 7358 / NBRC 10748 / NRRL Y-17804)</name>
    <dbReference type="NCBI Taxonomy" id="698492"/>
    <lineage>
        <taxon>Eukaryota</taxon>
        <taxon>Fungi</taxon>
        <taxon>Dikarya</taxon>
        <taxon>Ascomycota</taxon>
        <taxon>Taphrinomycotina</taxon>
        <taxon>Taphrinomycotina incertae sedis</taxon>
        <taxon>Saitoella</taxon>
    </lineage>
</organism>
<accession>A0A0E9NL33</accession>
<dbReference type="CDD" id="cd07735">
    <property type="entry name" value="class_II_PDE_MBL-fold"/>
    <property type="match status" value="1"/>
</dbReference>
<evidence type="ECO:0000313" key="8">
    <source>
        <dbReference type="EMBL" id="GAO50125.1"/>
    </source>
</evidence>
<dbReference type="AlphaFoldDB" id="A0A0E9NL33"/>
<dbReference type="GO" id="GO:0004115">
    <property type="term" value="F:3',5'-cyclic-AMP phosphodiesterase activity"/>
    <property type="evidence" value="ECO:0007669"/>
    <property type="project" value="InterPro"/>
</dbReference>
<proteinExistence type="predicted"/>
<dbReference type="PROSITE" id="PS50188">
    <property type="entry name" value="B302_SPRY"/>
    <property type="match status" value="1"/>
</dbReference>
<dbReference type="InterPro" id="IPR003877">
    <property type="entry name" value="SPRY_dom"/>
</dbReference>
<dbReference type="PANTHER" id="PTHR28283:SF1">
    <property type="entry name" value="3',5'-CYCLIC-NUCLEOTIDE PHOSPHODIESTERASE 1"/>
    <property type="match status" value="1"/>
</dbReference>
<keyword evidence="2 6" id="KW-0812">Transmembrane</keyword>
<feature type="region of interest" description="Disordered" evidence="5">
    <location>
        <begin position="1"/>
        <end position="43"/>
    </location>
</feature>
<dbReference type="GO" id="GO:0016020">
    <property type="term" value="C:membrane"/>
    <property type="evidence" value="ECO:0007669"/>
    <property type="project" value="UniProtKB-SubCell"/>
</dbReference>
<dbReference type="GO" id="GO:1902660">
    <property type="term" value="P:negative regulation of glucose mediated signaling pathway"/>
    <property type="evidence" value="ECO:0007669"/>
    <property type="project" value="TreeGrafter"/>
</dbReference>
<evidence type="ECO:0000313" key="9">
    <source>
        <dbReference type="Proteomes" id="UP000033140"/>
    </source>
</evidence>
<dbReference type="Gene3D" id="3.60.15.10">
    <property type="entry name" value="Ribonuclease Z/Hydroxyacylglutathione hydrolase-like"/>
    <property type="match status" value="1"/>
</dbReference>
<reference evidence="8 9" key="2">
    <citation type="journal article" date="2014" name="J. Gen. Appl. Microbiol.">
        <title>The early diverging ascomycetous budding yeast Saitoella complicata has three histone deacetylases belonging to the Clr6, Hos2, and Rpd3 lineages.</title>
        <authorList>
            <person name="Nishida H."/>
            <person name="Matsumoto T."/>
            <person name="Kondo S."/>
            <person name="Hamamoto M."/>
            <person name="Yoshikawa H."/>
        </authorList>
    </citation>
    <scope>NUCLEOTIDE SEQUENCE [LARGE SCALE GENOMIC DNA]</scope>
    <source>
        <strain evidence="8 9">NRRL Y-17804</strain>
    </source>
</reference>
<protein>
    <recommendedName>
        <fullName evidence="7">B30.2/SPRY domain-containing protein</fullName>
    </recommendedName>
</protein>
<dbReference type="PRINTS" id="PR00388">
    <property type="entry name" value="PDIESTERASE2"/>
</dbReference>
<evidence type="ECO:0000256" key="3">
    <source>
        <dbReference type="ARBA" id="ARBA00022989"/>
    </source>
</evidence>
<dbReference type="SUPFAM" id="SSF56281">
    <property type="entry name" value="Metallo-hydrolase/oxidoreductase"/>
    <property type="match status" value="1"/>
</dbReference>
<evidence type="ECO:0000256" key="1">
    <source>
        <dbReference type="ARBA" id="ARBA00004167"/>
    </source>
</evidence>
<gene>
    <name evidence="8" type="ORF">G7K_4260-t1</name>
</gene>
<evidence type="ECO:0000256" key="6">
    <source>
        <dbReference type="SAM" id="Phobius"/>
    </source>
</evidence>
<dbReference type="GO" id="GO:0047555">
    <property type="term" value="F:3',5'-cyclic-GMP phosphodiesterase activity"/>
    <property type="evidence" value="ECO:0007669"/>
    <property type="project" value="TreeGrafter"/>
</dbReference>
<dbReference type="STRING" id="698492.A0A0E9NL33"/>
<comment type="caution">
    <text evidence="8">The sequence shown here is derived from an EMBL/GenBank/DDBJ whole genome shotgun (WGS) entry which is preliminary data.</text>
</comment>
<keyword evidence="4 6" id="KW-0472">Membrane</keyword>
<dbReference type="CDD" id="cd12910">
    <property type="entry name" value="SPRY_SSH4_like"/>
    <property type="match status" value="1"/>
</dbReference>
<dbReference type="Pfam" id="PF00622">
    <property type="entry name" value="SPRY"/>
    <property type="match status" value="1"/>
</dbReference>
<name>A0A0E9NL33_SAICN</name>
<dbReference type="GO" id="GO:0006198">
    <property type="term" value="P:cAMP catabolic process"/>
    <property type="evidence" value="ECO:0007669"/>
    <property type="project" value="InterPro"/>
</dbReference>
<dbReference type="InterPro" id="IPR035780">
    <property type="entry name" value="SPRY_Ssh4-like"/>
</dbReference>
<evidence type="ECO:0000256" key="5">
    <source>
        <dbReference type="SAM" id="MobiDB-lite"/>
    </source>
</evidence>
<feature type="region of interest" description="Disordered" evidence="5">
    <location>
        <begin position="85"/>
        <end position="105"/>
    </location>
</feature>
<dbReference type="Pfam" id="PF02112">
    <property type="entry name" value="PDEase_II"/>
    <property type="match status" value="1"/>
</dbReference>
<reference evidence="8 9" key="3">
    <citation type="journal article" date="2015" name="Genome Announc.">
        <title>Draft Genome Sequence of the Archiascomycetous Yeast Saitoella complicata.</title>
        <authorList>
            <person name="Yamauchi K."/>
            <person name="Kondo S."/>
            <person name="Hamamoto M."/>
            <person name="Takahashi Y."/>
            <person name="Ogura Y."/>
            <person name="Hayashi T."/>
            <person name="Nishida H."/>
        </authorList>
    </citation>
    <scope>NUCLEOTIDE SEQUENCE [LARGE SCALE GENOMIC DNA]</scope>
    <source>
        <strain evidence="8 9">NRRL Y-17804</strain>
    </source>
</reference>
<keyword evidence="3 6" id="KW-1133">Transmembrane helix</keyword>
<dbReference type="InterPro" id="IPR001870">
    <property type="entry name" value="B30.2/SPRY"/>
</dbReference>
<dbReference type="Gene3D" id="2.60.120.920">
    <property type="match status" value="1"/>
</dbReference>
<dbReference type="InterPro" id="IPR043136">
    <property type="entry name" value="B30.2/SPRY_sf"/>
</dbReference>
<dbReference type="SUPFAM" id="SSF49899">
    <property type="entry name" value="Concanavalin A-like lectins/glucanases"/>
    <property type="match status" value="1"/>
</dbReference>
<dbReference type="InterPro" id="IPR036866">
    <property type="entry name" value="RibonucZ/Hydroxyglut_hydro"/>
</dbReference>
<dbReference type="InterPro" id="IPR000396">
    <property type="entry name" value="Pdiesterase2"/>
</dbReference>
<dbReference type="Proteomes" id="UP000033140">
    <property type="component" value="Unassembled WGS sequence"/>
</dbReference>
<dbReference type="PANTHER" id="PTHR28283">
    <property type="entry name" value="3',5'-CYCLIC-NUCLEOTIDE PHOSPHODIESTERASE 1"/>
    <property type="match status" value="1"/>
</dbReference>
<evidence type="ECO:0000259" key="7">
    <source>
        <dbReference type="PROSITE" id="PS50188"/>
    </source>
</evidence>
<keyword evidence="9" id="KW-1185">Reference proteome</keyword>
<sequence length="894" mass="98606">MHTYRSRGFGNLLRPDNVSLTREDDEKGTPHQHSPRLKDDSIKQRTSCDCTGRSLLCFTSIYCSSPSQTSIVAFEQLQVTTTLHSPTSYHRNPINHRRSTTPPIRPLTPEELREMLIALLASLFGTLGFFALIGLGIWIARNTRRGRRIMLGGNWLPGQFDDEAELARQEAEAVEHMDEISRLAYFRAKAYQQQNPPESVPTDISLSQYLSIQEKGVSAWEFVPDLEVANCFVEARTEIQFYDRECSVQTNLPIPRQNEVYYWEAKMYDLPESTVVSVGLTTKPYPLFRLPGWNRISLAYTSAGHRLLSNPFRPTPLPNLTQGDVIGIGYRPRTGSVFLTRNGRKTEGPELHGYKTVNLFPTVGANGPCSVHVNFGQGGFVYIEANVKKWGLAPMVGTLGAPPAYGVDGGSILLETAITPGESSAERPPYTPQVSSTEVVRVMSGSSSSPLVIGPTRQAEQVPEIGPVRVLEEGHPFANMVVAVPPPEYVSDGEDVGEGSASGTKTDLWISRFLGTGVLYSLSFRNCSFVFTLDEIFSLIVLGPLGGPGSRDLSSYLVKSRSVPWQRNCLVGLDAGVQLTAVEGIMERWLIREGPFFDAEEVLDRATPLANAAATITDLLGTTVISHAHLDHIAALVTDSPIYKDCQVAGTDITIQNLKTHIFNDIIWPDLAREGMFSYTPISTSSYTPISGGLSVWAHQVAHGGVTSSALFIRDDATSREFLWFGDVEPDAVAAQPRNHIVWEAAAQKFLEGLRVIMIECSYSATRPIHLLFGHLSPPHLIHELLTFARYLSELSPRPTTPRTRRSAKLLDGLVVVVTHIKLDGALHGIMSEGESGETIVNECRVLAEEAGIGEVRFVRPKVGDRAWTIQQAWDHELGKVPYFTHATRNPQQP</sequence>
<comment type="subcellular location">
    <subcellularLocation>
        <location evidence="1">Membrane</location>
        <topology evidence="1">Single-pass membrane protein</topology>
    </subcellularLocation>
</comment>
<dbReference type="InterPro" id="IPR013320">
    <property type="entry name" value="ConA-like_dom_sf"/>
</dbReference>
<feature type="domain" description="B30.2/SPRY" evidence="7">
    <location>
        <begin position="178"/>
        <end position="380"/>
    </location>
</feature>
<reference evidence="8 9" key="1">
    <citation type="journal article" date="2011" name="J. Gen. Appl. Microbiol.">
        <title>Draft genome sequencing of the enigmatic yeast Saitoella complicata.</title>
        <authorList>
            <person name="Nishida H."/>
            <person name="Hamamoto M."/>
            <person name="Sugiyama J."/>
        </authorList>
    </citation>
    <scope>NUCLEOTIDE SEQUENCE [LARGE SCALE GENOMIC DNA]</scope>
    <source>
        <strain evidence="8 9">NRRL Y-17804</strain>
    </source>
</reference>
<evidence type="ECO:0000256" key="4">
    <source>
        <dbReference type="ARBA" id="ARBA00023136"/>
    </source>
</evidence>
<dbReference type="EMBL" id="BACD03000029">
    <property type="protein sequence ID" value="GAO50125.1"/>
    <property type="molecule type" value="Genomic_DNA"/>
</dbReference>
<evidence type="ECO:0000256" key="2">
    <source>
        <dbReference type="ARBA" id="ARBA00022692"/>
    </source>
</evidence>